<dbReference type="InterPro" id="IPR055170">
    <property type="entry name" value="GFO_IDH_MocA-like_dom"/>
</dbReference>
<dbReference type="KEGG" id="fgi:OP10G_2895"/>
<dbReference type="PANTHER" id="PTHR43377:SF1">
    <property type="entry name" value="BILIVERDIN REDUCTASE A"/>
    <property type="match status" value="1"/>
</dbReference>
<proteinExistence type="predicted"/>
<evidence type="ECO:0000313" key="3">
    <source>
        <dbReference type="EMBL" id="AIE86263.1"/>
    </source>
</evidence>
<dbReference type="Pfam" id="PF22725">
    <property type="entry name" value="GFO_IDH_MocA_C3"/>
    <property type="match status" value="1"/>
</dbReference>
<protein>
    <submittedName>
        <fullName evidence="3">NADH-dependent dehydrogenase</fullName>
    </submittedName>
</protein>
<reference evidence="3 4" key="1">
    <citation type="journal article" date="2014" name="PLoS ONE">
        <title>The first complete genome sequence of the class fimbriimonadia in the phylum armatimonadetes.</title>
        <authorList>
            <person name="Hu Z.Y."/>
            <person name="Wang Y.Z."/>
            <person name="Im W.T."/>
            <person name="Wang S.Y."/>
            <person name="Zhao G.P."/>
            <person name="Zheng H.J."/>
            <person name="Quan Z.X."/>
        </authorList>
    </citation>
    <scope>NUCLEOTIDE SEQUENCE [LARGE SCALE GENOMIC DNA]</scope>
    <source>
        <strain evidence="3">Gsoil 348</strain>
    </source>
</reference>
<dbReference type="RefSeq" id="WP_038475345.1">
    <property type="nucleotide sequence ID" value="NZ_CP007139.1"/>
</dbReference>
<dbReference type="SUPFAM" id="SSF51735">
    <property type="entry name" value="NAD(P)-binding Rossmann-fold domains"/>
    <property type="match status" value="1"/>
</dbReference>
<dbReference type="eggNOG" id="COG0673">
    <property type="taxonomic scope" value="Bacteria"/>
</dbReference>
<accession>A0A068NRT4</accession>
<dbReference type="InterPro" id="IPR051450">
    <property type="entry name" value="Gfo/Idh/MocA_Oxidoreductases"/>
</dbReference>
<dbReference type="HOGENOM" id="CLU_023194_1_2_0"/>
<sequence length="326" mass="35560">MPLRIGILTCAHMHCWSYVSCLRGHPDAQIVGIWDDEVERGETFAQQAGITYTGYFDDLLAACDAVCITTENKRHAELGILAAKAGKHILCEKPLVTSEEEGARLLAAVKEAGVVLMTAFPCRFVPAYMELREKVRAGEIGKIRAICATNRGQCPGGWFIEREKSGGGAMIDHVVHVADLLRDLLQEEPVRVQAQTGSNVYHQDWEDTAMLTIEFPSGIFATLDSSWSRPKTYRTWGDVTMNVVGDEGTIEVDLFGSDAQLYTLSSSPAHQSQGWGSDADRAMVEEFVQACLARREAAVTGFDGFQAARVALAGYRSADLGQAVAL</sequence>
<dbReference type="SUPFAM" id="SSF55347">
    <property type="entry name" value="Glyceraldehyde-3-phosphate dehydrogenase-like, C-terminal domain"/>
    <property type="match status" value="1"/>
</dbReference>
<dbReference type="PANTHER" id="PTHR43377">
    <property type="entry name" value="BILIVERDIN REDUCTASE A"/>
    <property type="match status" value="1"/>
</dbReference>
<keyword evidence="4" id="KW-1185">Reference proteome</keyword>
<gene>
    <name evidence="3" type="ORF">OP10G_2895</name>
</gene>
<feature type="domain" description="GFO/IDH/MocA-like oxidoreductase" evidence="2">
    <location>
        <begin position="128"/>
        <end position="251"/>
    </location>
</feature>
<dbReference type="OrthoDB" id="9815825at2"/>
<dbReference type="InterPro" id="IPR000683">
    <property type="entry name" value="Gfo/Idh/MocA-like_OxRdtase_N"/>
</dbReference>
<dbReference type="Gene3D" id="3.30.360.10">
    <property type="entry name" value="Dihydrodipicolinate Reductase, domain 2"/>
    <property type="match status" value="1"/>
</dbReference>
<dbReference type="STRING" id="661478.OP10G_2895"/>
<dbReference type="InterPro" id="IPR036291">
    <property type="entry name" value="NAD(P)-bd_dom_sf"/>
</dbReference>
<dbReference type="Gene3D" id="3.40.50.720">
    <property type="entry name" value="NAD(P)-binding Rossmann-like Domain"/>
    <property type="match status" value="1"/>
</dbReference>
<dbReference type="EMBL" id="CP007139">
    <property type="protein sequence ID" value="AIE86263.1"/>
    <property type="molecule type" value="Genomic_DNA"/>
</dbReference>
<feature type="domain" description="Gfo/Idh/MocA-like oxidoreductase N-terminal" evidence="1">
    <location>
        <begin position="24"/>
        <end position="119"/>
    </location>
</feature>
<dbReference type="AlphaFoldDB" id="A0A068NRT4"/>
<evidence type="ECO:0000259" key="1">
    <source>
        <dbReference type="Pfam" id="PF01408"/>
    </source>
</evidence>
<dbReference type="Pfam" id="PF01408">
    <property type="entry name" value="GFO_IDH_MocA"/>
    <property type="match status" value="1"/>
</dbReference>
<evidence type="ECO:0000259" key="2">
    <source>
        <dbReference type="Pfam" id="PF22725"/>
    </source>
</evidence>
<organism evidence="3 4">
    <name type="scientific">Fimbriimonas ginsengisoli Gsoil 348</name>
    <dbReference type="NCBI Taxonomy" id="661478"/>
    <lineage>
        <taxon>Bacteria</taxon>
        <taxon>Bacillati</taxon>
        <taxon>Armatimonadota</taxon>
        <taxon>Fimbriimonadia</taxon>
        <taxon>Fimbriimonadales</taxon>
        <taxon>Fimbriimonadaceae</taxon>
        <taxon>Fimbriimonas</taxon>
    </lineage>
</organism>
<evidence type="ECO:0000313" key="4">
    <source>
        <dbReference type="Proteomes" id="UP000027982"/>
    </source>
</evidence>
<dbReference type="Proteomes" id="UP000027982">
    <property type="component" value="Chromosome"/>
</dbReference>
<dbReference type="GO" id="GO:0000166">
    <property type="term" value="F:nucleotide binding"/>
    <property type="evidence" value="ECO:0007669"/>
    <property type="project" value="InterPro"/>
</dbReference>
<name>A0A068NRT4_FIMGI</name>